<sequence>MRQKSKIALAVAAMGAGLLSPIAAQPAQAAPAAGWTEVAQYGYYDDCEVAGLRGQNKRWWVTYRCMVSLPSKPGKPGVYHLEVKYN</sequence>
<dbReference type="EMBL" id="FONV01000014">
    <property type="protein sequence ID" value="SFF59380.1"/>
    <property type="molecule type" value="Genomic_DNA"/>
</dbReference>
<dbReference type="RefSeq" id="WP_093620117.1">
    <property type="nucleotide sequence ID" value="NZ_BOMT01000082.1"/>
</dbReference>
<dbReference type="Proteomes" id="UP000199645">
    <property type="component" value="Unassembled WGS sequence"/>
</dbReference>
<evidence type="ECO:0000313" key="2">
    <source>
        <dbReference type="EMBL" id="SFF59380.1"/>
    </source>
</evidence>
<organism evidence="2 3">
    <name type="scientific">Actinoplanes philippinensis</name>
    <dbReference type="NCBI Taxonomy" id="35752"/>
    <lineage>
        <taxon>Bacteria</taxon>
        <taxon>Bacillati</taxon>
        <taxon>Actinomycetota</taxon>
        <taxon>Actinomycetes</taxon>
        <taxon>Micromonosporales</taxon>
        <taxon>Micromonosporaceae</taxon>
        <taxon>Actinoplanes</taxon>
    </lineage>
</organism>
<dbReference type="STRING" id="35752.SAMN05421541_114157"/>
<evidence type="ECO:0008006" key="4">
    <source>
        <dbReference type="Google" id="ProtNLM"/>
    </source>
</evidence>
<accession>A0A1I2JZM8</accession>
<proteinExistence type="predicted"/>
<gene>
    <name evidence="2" type="ORF">SAMN05421541_114157</name>
</gene>
<evidence type="ECO:0000313" key="3">
    <source>
        <dbReference type="Proteomes" id="UP000199645"/>
    </source>
</evidence>
<keyword evidence="1" id="KW-0732">Signal</keyword>
<reference evidence="2 3" key="1">
    <citation type="submission" date="2016-10" db="EMBL/GenBank/DDBJ databases">
        <authorList>
            <person name="de Groot N.N."/>
        </authorList>
    </citation>
    <scope>NUCLEOTIDE SEQUENCE [LARGE SCALE GENOMIC DNA]</scope>
    <source>
        <strain evidence="2 3">DSM 43019</strain>
    </source>
</reference>
<feature type="signal peptide" evidence="1">
    <location>
        <begin position="1"/>
        <end position="29"/>
    </location>
</feature>
<evidence type="ECO:0000256" key="1">
    <source>
        <dbReference type="SAM" id="SignalP"/>
    </source>
</evidence>
<name>A0A1I2JZM8_9ACTN</name>
<feature type="chain" id="PRO_5011687174" description="Secreted protein" evidence="1">
    <location>
        <begin position="30"/>
        <end position="86"/>
    </location>
</feature>
<protein>
    <recommendedName>
        <fullName evidence="4">Secreted protein</fullName>
    </recommendedName>
</protein>
<dbReference type="AlphaFoldDB" id="A0A1I2JZM8"/>
<keyword evidence="3" id="KW-1185">Reference proteome</keyword>